<dbReference type="RefSeq" id="WP_219539136.1">
    <property type="nucleotide sequence ID" value="NZ_JAHKRM010000054.1"/>
</dbReference>
<sequence length="51" mass="5877">MDLQEVEQQLLTIEQNALYAERARLTAAEDLAALIDVELAQMQQTLDNWRC</sequence>
<proteinExistence type="predicted"/>
<accession>A0ABW4GYX6</accession>
<gene>
    <name evidence="1" type="ORF">ACFSJ0_62580</name>
</gene>
<dbReference type="EMBL" id="JBHUCM010000082">
    <property type="protein sequence ID" value="MFD1547720.1"/>
    <property type="molecule type" value="Genomic_DNA"/>
</dbReference>
<reference evidence="2" key="1">
    <citation type="journal article" date="2019" name="Int. J. Syst. Evol. Microbiol.">
        <title>The Global Catalogue of Microorganisms (GCM) 10K type strain sequencing project: providing services to taxonomists for standard genome sequencing and annotation.</title>
        <authorList>
            <consortium name="The Broad Institute Genomics Platform"/>
            <consortium name="The Broad Institute Genome Sequencing Center for Infectious Disease"/>
            <person name="Wu L."/>
            <person name="Ma J."/>
        </authorList>
    </citation>
    <scope>NUCLEOTIDE SEQUENCE [LARGE SCALE GENOMIC DNA]</scope>
    <source>
        <strain evidence="2">CGMCC 1.15399</strain>
    </source>
</reference>
<name>A0ABW4GYX6_9ACTN</name>
<dbReference type="Proteomes" id="UP001597097">
    <property type="component" value="Unassembled WGS sequence"/>
</dbReference>
<keyword evidence="2" id="KW-1185">Reference proteome</keyword>
<evidence type="ECO:0000313" key="1">
    <source>
        <dbReference type="EMBL" id="MFD1547720.1"/>
    </source>
</evidence>
<protein>
    <submittedName>
        <fullName evidence="1">Uncharacterized protein</fullName>
    </submittedName>
</protein>
<comment type="caution">
    <text evidence="1">The sequence shown here is derived from an EMBL/GenBank/DDBJ whole genome shotgun (WGS) entry which is preliminary data.</text>
</comment>
<evidence type="ECO:0000313" key="2">
    <source>
        <dbReference type="Proteomes" id="UP001597097"/>
    </source>
</evidence>
<organism evidence="1 2">
    <name type="scientific">Nonomuraea guangzhouensis</name>
    <dbReference type="NCBI Taxonomy" id="1291555"/>
    <lineage>
        <taxon>Bacteria</taxon>
        <taxon>Bacillati</taxon>
        <taxon>Actinomycetota</taxon>
        <taxon>Actinomycetes</taxon>
        <taxon>Streptosporangiales</taxon>
        <taxon>Streptosporangiaceae</taxon>
        <taxon>Nonomuraea</taxon>
    </lineage>
</organism>